<sequence length="71" mass="7978">MFCSPPNKNHDSVGHQVRVRVTTQKGLGEAVSRPPEADRTTSMWCYITTSWEMKGRKATSLVLGELRVESE</sequence>
<keyword evidence="2" id="KW-1185">Reference proteome</keyword>
<dbReference type="EMBL" id="LXQA010158584">
    <property type="protein sequence ID" value="MCI27310.1"/>
    <property type="molecule type" value="Genomic_DNA"/>
</dbReference>
<proteinExistence type="predicted"/>
<organism evidence="1 2">
    <name type="scientific">Trifolium medium</name>
    <dbReference type="NCBI Taxonomy" id="97028"/>
    <lineage>
        <taxon>Eukaryota</taxon>
        <taxon>Viridiplantae</taxon>
        <taxon>Streptophyta</taxon>
        <taxon>Embryophyta</taxon>
        <taxon>Tracheophyta</taxon>
        <taxon>Spermatophyta</taxon>
        <taxon>Magnoliopsida</taxon>
        <taxon>eudicotyledons</taxon>
        <taxon>Gunneridae</taxon>
        <taxon>Pentapetalae</taxon>
        <taxon>rosids</taxon>
        <taxon>fabids</taxon>
        <taxon>Fabales</taxon>
        <taxon>Fabaceae</taxon>
        <taxon>Papilionoideae</taxon>
        <taxon>50 kb inversion clade</taxon>
        <taxon>NPAAA clade</taxon>
        <taxon>Hologalegina</taxon>
        <taxon>IRL clade</taxon>
        <taxon>Trifolieae</taxon>
        <taxon>Trifolium</taxon>
    </lineage>
</organism>
<protein>
    <submittedName>
        <fullName evidence="1">Uncharacterized protein</fullName>
    </submittedName>
</protein>
<name>A0A392QUN9_9FABA</name>
<reference evidence="1 2" key="1">
    <citation type="journal article" date="2018" name="Front. Plant Sci.">
        <title>Red Clover (Trifolium pratense) and Zigzag Clover (T. medium) - A Picture of Genomic Similarities and Differences.</title>
        <authorList>
            <person name="Dluhosova J."/>
            <person name="Istvanek J."/>
            <person name="Nedelnik J."/>
            <person name="Repkova J."/>
        </authorList>
    </citation>
    <scope>NUCLEOTIDE SEQUENCE [LARGE SCALE GENOMIC DNA]</scope>
    <source>
        <strain evidence="2">cv. 10/8</strain>
        <tissue evidence="1">Leaf</tissue>
    </source>
</reference>
<dbReference type="Proteomes" id="UP000265520">
    <property type="component" value="Unassembled WGS sequence"/>
</dbReference>
<dbReference type="AlphaFoldDB" id="A0A392QUN9"/>
<evidence type="ECO:0000313" key="2">
    <source>
        <dbReference type="Proteomes" id="UP000265520"/>
    </source>
</evidence>
<evidence type="ECO:0000313" key="1">
    <source>
        <dbReference type="EMBL" id="MCI27310.1"/>
    </source>
</evidence>
<accession>A0A392QUN9</accession>
<feature type="non-terminal residue" evidence="1">
    <location>
        <position position="71"/>
    </location>
</feature>
<comment type="caution">
    <text evidence="1">The sequence shown here is derived from an EMBL/GenBank/DDBJ whole genome shotgun (WGS) entry which is preliminary data.</text>
</comment>